<protein>
    <submittedName>
        <fullName evidence="1">Uncharacterized protein</fullName>
    </submittedName>
</protein>
<sequence length="99" mass="11248">MPFLIVLGQILIHDHRKDLFGIYTILLIFDCKIKHTISPMIWYQSCWDLMNEGEEGEEGEKRTQIGQWNQTSSFSLTSSLLETQMQSLASSSLPSLALG</sequence>
<proteinExistence type="predicted"/>
<dbReference type="Gramene" id="ONI34550">
    <property type="protein sequence ID" value="ONI34550"/>
    <property type="gene ID" value="PRUPE_1G487000"/>
</dbReference>
<dbReference type="EMBL" id="CM007651">
    <property type="protein sequence ID" value="ONI34550.1"/>
    <property type="molecule type" value="Genomic_DNA"/>
</dbReference>
<reference evidence="1 2" key="1">
    <citation type="journal article" date="2013" name="Nat. Genet.">
        <title>The high-quality draft genome of peach (Prunus persica) identifies unique patterns of genetic diversity, domestication and genome evolution.</title>
        <authorList>
            <consortium name="International Peach Genome Initiative"/>
            <person name="Verde I."/>
            <person name="Abbott A.G."/>
            <person name="Scalabrin S."/>
            <person name="Jung S."/>
            <person name="Shu S."/>
            <person name="Marroni F."/>
            <person name="Zhebentyayeva T."/>
            <person name="Dettori M.T."/>
            <person name="Grimwood J."/>
            <person name="Cattonaro F."/>
            <person name="Zuccolo A."/>
            <person name="Rossini L."/>
            <person name="Jenkins J."/>
            <person name="Vendramin E."/>
            <person name="Meisel L.A."/>
            <person name="Decroocq V."/>
            <person name="Sosinski B."/>
            <person name="Prochnik S."/>
            <person name="Mitros T."/>
            <person name="Policriti A."/>
            <person name="Cipriani G."/>
            <person name="Dondini L."/>
            <person name="Ficklin S."/>
            <person name="Goodstein D.M."/>
            <person name="Xuan P."/>
            <person name="Del Fabbro C."/>
            <person name="Aramini V."/>
            <person name="Copetti D."/>
            <person name="Gonzalez S."/>
            <person name="Horner D.S."/>
            <person name="Falchi R."/>
            <person name="Lucas S."/>
            <person name="Mica E."/>
            <person name="Maldonado J."/>
            <person name="Lazzari B."/>
            <person name="Bielenberg D."/>
            <person name="Pirona R."/>
            <person name="Miculan M."/>
            <person name="Barakat A."/>
            <person name="Testolin R."/>
            <person name="Stella A."/>
            <person name="Tartarini S."/>
            <person name="Tonutti P."/>
            <person name="Arus P."/>
            <person name="Orellana A."/>
            <person name="Wells C."/>
            <person name="Main D."/>
            <person name="Vizzotto G."/>
            <person name="Silva H."/>
            <person name="Salamini F."/>
            <person name="Schmutz J."/>
            <person name="Morgante M."/>
            <person name="Rokhsar D.S."/>
        </authorList>
    </citation>
    <scope>NUCLEOTIDE SEQUENCE [LARGE SCALE GENOMIC DNA]</scope>
    <source>
        <strain evidence="2">cv. Nemared</strain>
    </source>
</reference>
<evidence type="ECO:0000313" key="1">
    <source>
        <dbReference type="EMBL" id="ONI34550.1"/>
    </source>
</evidence>
<evidence type="ECO:0000313" key="2">
    <source>
        <dbReference type="Proteomes" id="UP000006882"/>
    </source>
</evidence>
<gene>
    <name evidence="1" type="ORF">PRUPE_1G487000</name>
</gene>
<keyword evidence="2" id="KW-1185">Reference proteome</keyword>
<accession>A0A251RFG5</accession>
<organism evidence="1 2">
    <name type="scientific">Prunus persica</name>
    <name type="common">Peach</name>
    <name type="synonym">Amygdalus persica</name>
    <dbReference type="NCBI Taxonomy" id="3760"/>
    <lineage>
        <taxon>Eukaryota</taxon>
        <taxon>Viridiplantae</taxon>
        <taxon>Streptophyta</taxon>
        <taxon>Embryophyta</taxon>
        <taxon>Tracheophyta</taxon>
        <taxon>Spermatophyta</taxon>
        <taxon>Magnoliopsida</taxon>
        <taxon>eudicotyledons</taxon>
        <taxon>Gunneridae</taxon>
        <taxon>Pentapetalae</taxon>
        <taxon>rosids</taxon>
        <taxon>fabids</taxon>
        <taxon>Rosales</taxon>
        <taxon>Rosaceae</taxon>
        <taxon>Amygdaloideae</taxon>
        <taxon>Amygdaleae</taxon>
        <taxon>Prunus</taxon>
    </lineage>
</organism>
<dbReference type="AlphaFoldDB" id="A0A251RFG5"/>
<name>A0A251RFG5_PRUPE</name>
<dbReference type="Proteomes" id="UP000006882">
    <property type="component" value="Chromosome G1"/>
</dbReference>